<evidence type="ECO:0000313" key="1">
    <source>
        <dbReference type="EMBL" id="ALB28401.1"/>
    </source>
</evidence>
<proteinExistence type="predicted"/>
<dbReference type="KEGG" id="lhi:JP39_09545"/>
<dbReference type="EMBL" id="CP012559">
    <property type="protein sequence ID" value="ALB28401.1"/>
    <property type="molecule type" value="Genomic_DNA"/>
</dbReference>
<evidence type="ECO:0008006" key="5">
    <source>
        <dbReference type="Google" id="ProtNLM"/>
    </source>
</evidence>
<gene>
    <name evidence="1" type="ORF">JP39_02800</name>
    <name evidence="2" type="ORF">JP39_05710</name>
    <name evidence="3" type="ORF">JP39_09545</name>
</gene>
<keyword evidence="4" id="KW-1185">Reference proteome</keyword>
<evidence type="ECO:0000313" key="2">
    <source>
        <dbReference type="EMBL" id="ALB28897.1"/>
    </source>
</evidence>
<accession>A0A0K2LC68</accession>
<dbReference type="Proteomes" id="UP000061546">
    <property type="component" value="Chromosome"/>
</dbReference>
<dbReference type="OrthoDB" id="69748at2"/>
<dbReference type="KEGG" id="lhi:JP39_05710"/>
<reference evidence="2 4" key="1">
    <citation type="submission" date="2015-08" db="EMBL/GenBank/DDBJ databases">
        <title>Genomic sequence of Lactobacillus heilongjiangensis DSM 28069, isolated from Chinese traditional pickle.</title>
        <authorList>
            <person name="Jiang X."/>
            <person name="Zheng B."/>
            <person name="Cheng H."/>
        </authorList>
    </citation>
    <scope>NUCLEOTIDE SEQUENCE [LARGE SCALE GENOMIC DNA]</scope>
    <source>
        <strain evidence="2 4">DSM 28069</strain>
    </source>
</reference>
<dbReference type="Pfam" id="PF13551">
    <property type="entry name" value="HTH_29"/>
    <property type="match status" value="1"/>
</dbReference>
<evidence type="ECO:0000313" key="3">
    <source>
        <dbReference type="EMBL" id="ALB29575.1"/>
    </source>
</evidence>
<name>A0A0K2LC68_9LACO</name>
<dbReference type="RefSeq" id="WP_041501689.1">
    <property type="nucleotide sequence ID" value="NZ_BJDV01000025.1"/>
</dbReference>
<protein>
    <recommendedName>
        <fullName evidence="5">Transposase</fullName>
    </recommendedName>
</protein>
<organism evidence="2 4">
    <name type="scientific">Companilactobacillus heilongjiangensis</name>
    <dbReference type="NCBI Taxonomy" id="1074467"/>
    <lineage>
        <taxon>Bacteria</taxon>
        <taxon>Bacillati</taxon>
        <taxon>Bacillota</taxon>
        <taxon>Bacilli</taxon>
        <taxon>Lactobacillales</taxon>
        <taxon>Lactobacillaceae</taxon>
        <taxon>Companilactobacillus</taxon>
    </lineage>
</organism>
<sequence length="158" mass="17914">MKSNNRPVKQHIFLSDDQVTRLKNLLNSKSLNKTVKRRIQVLLDLDESHGEIMTRIEVAKMNRCSTGVVYAVINLFFEGGIDEAITIKRNSNSDHANQKLTAEDEAKLIALACGPAPEGYTRWSYSLLEEKSATILEHPVKRDAIARKLKKMKLNHTK</sequence>
<dbReference type="STRING" id="1074467.JP39_02800"/>
<dbReference type="AlphaFoldDB" id="A0A0K2LC68"/>
<dbReference type="EMBL" id="CP012559">
    <property type="protein sequence ID" value="ALB29575.1"/>
    <property type="molecule type" value="Genomic_DNA"/>
</dbReference>
<evidence type="ECO:0000313" key="4">
    <source>
        <dbReference type="Proteomes" id="UP000061546"/>
    </source>
</evidence>
<dbReference type="EMBL" id="CP012559">
    <property type="protein sequence ID" value="ALB28897.1"/>
    <property type="molecule type" value="Genomic_DNA"/>
</dbReference>
<dbReference type="KEGG" id="lhi:JP39_02800"/>